<keyword evidence="3" id="KW-0472">Membrane</keyword>
<dbReference type="Gene3D" id="3.40.50.150">
    <property type="entry name" value="Vaccinia Virus protein VP39"/>
    <property type="match status" value="1"/>
</dbReference>
<dbReference type="PANTHER" id="PTHR43317:SF1">
    <property type="entry name" value="THERMOSPERMINE SYNTHASE ACAULIS5"/>
    <property type="match status" value="1"/>
</dbReference>
<evidence type="ECO:0000256" key="3">
    <source>
        <dbReference type="SAM" id="Phobius"/>
    </source>
</evidence>
<feature type="transmembrane region" description="Helical" evidence="3">
    <location>
        <begin position="845"/>
        <end position="864"/>
    </location>
</feature>
<dbReference type="PANTHER" id="PTHR43317">
    <property type="entry name" value="THERMOSPERMINE SYNTHASE ACAULIS5"/>
    <property type="match status" value="1"/>
</dbReference>
<dbReference type="SUPFAM" id="SSF103473">
    <property type="entry name" value="MFS general substrate transporter"/>
    <property type="match status" value="1"/>
</dbReference>
<feature type="transmembrane region" description="Helical" evidence="3">
    <location>
        <begin position="45"/>
        <end position="66"/>
    </location>
</feature>
<name>A0ABU0JGC8_9HYPH</name>
<feature type="transmembrane region" description="Helical" evidence="3">
    <location>
        <begin position="16"/>
        <end position="39"/>
    </location>
</feature>
<feature type="transmembrane region" description="Helical" evidence="3">
    <location>
        <begin position="685"/>
        <end position="703"/>
    </location>
</feature>
<dbReference type="EMBL" id="JAUSVX010000016">
    <property type="protein sequence ID" value="MDQ0473346.1"/>
    <property type="molecule type" value="Genomic_DNA"/>
</dbReference>
<dbReference type="RefSeq" id="WP_307281492.1">
    <property type="nucleotide sequence ID" value="NZ_JAUSVX010000016.1"/>
</dbReference>
<feature type="transmembrane region" description="Helical" evidence="3">
    <location>
        <begin position="643"/>
        <end position="665"/>
    </location>
</feature>
<evidence type="ECO:0000256" key="2">
    <source>
        <dbReference type="SAM" id="MobiDB-lite"/>
    </source>
</evidence>
<evidence type="ECO:0000313" key="5">
    <source>
        <dbReference type="Proteomes" id="UP001242480"/>
    </source>
</evidence>
<feature type="transmembrane region" description="Helical" evidence="3">
    <location>
        <begin position="813"/>
        <end position="839"/>
    </location>
</feature>
<accession>A0ABU0JGC8</accession>
<keyword evidence="1" id="KW-0620">Polyamine biosynthesis</keyword>
<organism evidence="4 5">
    <name type="scientific">Labrys wisconsinensis</name>
    <dbReference type="NCBI Taxonomy" id="425677"/>
    <lineage>
        <taxon>Bacteria</taxon>
        <taxon>Pseudomonadati</taxon>
        <taxon>Pseudomonadota</taxon>
        <taxon>Alphaproteobacteria</taxon>
        <taxon>Hyphomicrobiales</taxon>
        <taxon>Xanthobacteraceae</taxon>
        <taxon>Labrys</taxon>
    </lineage>
</organism>
<feature type="transmembrane region" description="Helical" evidence="3">
    <location>
        <begin position="151"/>
        <end position="173"/>
    </location>
</feature>
<feature type="transmembrane region" description="Helical" evidence="3">
    <location>
        <begin position="744"/>
        <end position="764"/>
    </location>
</feature>
<feature type="transmembrane region" description="Helical" evidence="3">
    <location>
        <begin position="715"/>
        <end position="735"/>
    </location>
</feature>
<keyword evidence="5" id="KW-1185">Reference proteome</keyword>
<feature type="region of interest" description="Disordered" evidence="2">
    <location>
        <begin position="553"/>
        <end position="581"/>
    </location>
</feature>
<reference evidence="4 5" key="1">
    <citation type="submission" date="2023-07" db="EMBL/GenBank/DDBJ databases">
        <title>Genomic Encyclopedia of Type Strains, Phase IV (KMG-IV): sequencing the most valuable type-strain genomes for metagenomic binning, comparative biology and taxonomic classification.</title>
        <authorList>
            <person name="Goeker M."/>
        </authorList>
    </citation>
    <scope>NUCLEOTIDE SEQUENCE [LARGE SCALE GENOMIC DNA]</scope>
    <source>
        <strain evidence="4 5">DSM 19619</strain>
    </source>
</reference>
<feature type="transmembrane region" description="Helical" evidence="3">
    <location>
        <begin position="776"/>
        <end position="801"/>
    </location>
</feature>
<dbReference type="SUPFAM" id="SSF53335">
    <property type="entry name" value="S-adenosyl-L-methionine-dependent methyltransferases"/>
    <property type="match status" value="1"/>
</dbReference>
<evidence type="ECO:0000313" key="4">
    <source>
        <dbReference type="EMBL" id="MDQ0473346.1"/>
    </source>
</evidence>
<feature type="compositionally biased region" description="Low complexity" evidence="2">
    <location>
        <begin position="553"/>
        <end position="562"/>
    </location>
</feature>
<proteinExistence type="predicted"/>
<protein>
    <submittedName>
        <fullName evidence="4">Spermidine synthase</fullName>
    </submittedName>
</protein>
<feature type="transmembrane region" description="Helical" evidence="3">
    <location>
        <begin position="179"/>
        <end position="196"/>
    </location>
</feature>
<evidence type="ECO:0000256" key="1">
    <source>
        <dbReference type="ARBA" id="ARBA00023115"/>
    </source>
</evidence>
<feature type="transmembrane region" description="Helical" evidence="3">
    <location>
        <begin position="78"/>
        <end position="99"/>
    </location>
</feature>
<keyword evidence="3" id="KW-1133">Transmembrane helix</keyword>
<feature type="transmembrane region" description="Helical" evidence="3">
    <location>
        <begin position="119"/>
        <end position="142"/>
    </location>
</feature>
<comment type="caution">
    <text evidence="4">The sequence shown here is derived from an EMBL/GenBank/DDBJ whole genome shotgun (WGS) entry which is preliminary data.</text>
</comment>
<dbReference type="InterPro" id="IPR029063">
    <property type="entry name" value="SAM-dependent_MTases_sf"/>
</dbReference>
<dbReference type="InterPro" id="IPR036259">
    <property type="entry name" value="MFS_trans_sf"/>
</dbReference>
<gene>
    <name evidence="4" type="ORF">QO011_006382</name>
</gene>
<keyword evidence="3" id="KW-0812">Transmembrane</keyword>
<dbReference type="Proteomes" id="UP001242480">
    <property type="component" value="Unassembled WGS sequence"/>
</dbReference>
<sequence>MTGIGAAVPRQGASPLLAVAIALLSGTVIALQIVVMRIFAVGSWAHFGSMVVSLAMMGFGLTSVVMCAASGWFERRGWAVATAALMLFGPLLVGSNLLAQQIPFNAIFLVSDPAQKWRLIGNLGLYLLPFTAGAVFLGAVFLKARAVFARVYFADLVGAGAGGLVTLVSLYAFRPENLILVPLALWFLGALTWLAWRPGRGAAALLALAALVAVAAQLALPDMLGLSRLAVSDYKGVAYARKFPDARLVYENASPFGFLEVYSSSYLHFAPGLSDNAAFNLPEMPANAYLGMYIDGEGPFGIIRNLSEKDEAYFRYLPMVYPYLVKTKPDTFVVQFGGGISTAVALRYSDHVTVAEANPEILRAFRQDQTIRDFTGNVLANPKLSVVDYDGRLYLAHTPRRYDVIDLSLADSAGLSNPGGFAIVEKYAYTREAMESYMRALAPGGVLSVTLWNKEEPPKSVLKLYATMVEAARAVDPAPVEDRFFAVSSYLSTTTVLYKRGGFAPDEVGKLREQTRALSFDAVAYPGFAFDTAQVQPTLQAYRNGIFGDGGAAKPAGGDVDPTAPPDDPTQAAEPPAPAQVPSTTMGQIAWHALLHGGWGDIARDYVFDTRALTNDRPYFAAYVKPLDLPKVTDRLDLFQDEWGYLLVWATFVIAVLAALVLIAVPVVMSWRTIFSRYPGHFRTILYFACLGLGYIMVEVALIAKFTGPLGNPTISASILITGMLVCSGFGSLAAERFLDRPRAVLPVVLAATGLLLIGYGFALDPVLDAIGAFSYGVRILACFAIIAPPAFLMGFPMATAMTWLGRLGKEPMFIWAWGINGSFSVIGAAAVPILATAFGLSQVLAASGLCYLLAVPAFFAILLPGRAAPRPVPA</sequence>
<feature type="transmembrane region" description="Helical" evidence="3">
    <location>
        <begin position="203"/>
        <end position="220"/>
    </location>
</feature>